<dbReference type="Proteomes" id="UP000013307">
    <property type="component" value="Chromosome"/>
</dbReference>
<accession>N0BBP5</accession>
<dbReference type="RefSeq" id="WP_015590027.1">
    <property type="nucleotide sequence ID" value="NC_021169.1"/>
</dbReference>
<organism evidence="2 3">
    <name type="scientific">Archaeoglobus sulfaticallidus PM70-1</name>
    <dbReference type="NCBI Taxonomy" id="387631"/>
    <lineage>
        <taxon>Archaea</taxon>
        <taxon>Methanobacteriati</taxon>
        <taxon>Methanobacteriota</taxon>
        <taxon>Archaeoglobi</taxon>
        <taxon>Archaeoglobales</taxon>
        <taxon>Archaeoglobaceae</taxon>
        <taxon>Archaeoglobus</taxon>
    </lineage>
</organism>
<name>N0BBP5_9EURY</name>
<feature type="coiled-coil region" evidence="1">
    <location>
        <begin position="39"/>
        <end position="73"/>
    </location>
</feature>
<dbReference type="HOGENOM" id="CLU_2695511_0_0_2"/>
<dbReference type="AlphaFoldDB" id="N0BBP5"/>
<proteinExistence type="predicted"/>
<dbReference type="EMBL" id="CP005290">
    <property type="protein sequence ID" value="AGK60428.1"/>
    <property type="molecule type" value="Genomic_DNA"/>
</dbReference>
<keyword evidence="3" id="KW-1185">Reference proteome</keyword>
<sequence>MPRHCRGWRWWYKATGKPGWMRGDYRCFGYLRYRGLRYQDEFRDDLDVLERIKRNLELELEDIRRRIDELRRR</sequence>
<evidence type="ECO:0000256" key="1">
    <source>
        <dbReference type="SAM" id="Coils"/>
    </source>
</evidence>
<protein>
    <recommendedName>
        <fullName evidence="4">DUF5320 domain-containing protein</fullName>
    </recommendedName>
</protein>
<evidence type="ECO:0000313" key="2">
    <source>
        <dbReference type="EMBL" id="AGK60428.1"/>
    </source>
</evidence>
<dbReference type="eggNOG" id="arCOG10981">
    <property type="taxonomic scope" value="Archaea"/>
</dbReference>
<dbReference type="KEGG" id="ast:Asulf_00401"/>
<reference evidence="2 3" key="1">
    <citation type="journal article" date="2013" name="Genome Announc.">
        <title>Complete Genome Sequence of the Thermophilic and Facultatively Chemolithoautotrophic Sulfate Reducer Archaeoglobus sulfaticallidus Strain PM70-1T.</title>
        <authorList>
            <person name="Stokke R."/>
            <person name="Hocking W.P."/>
            <person name="Steinsbu B.O."/>
            <person name="Steen I.H."/>
        </authorList>
    </citation>
    <scope>NUCLEOTIDE SEQUENCE [LARGE SCALE GENOMIC DNA]</scope>
    <source>
        <strain evidence="2">PM70-1</strain>
    </source>
</reference>
<dbReference type="GeneID" id="15392047"/>
<evidence type="ECO:0008006" key="4">
    <source>
        <dbReference type="Google" id="ProtNLM"/>
    </source>
</evidence>
<evidence type="ECO:0000313" key="3">
    <source>
        <dbReference type="Proteomes" id="UP000013307"/>
    </source>
</evidence>
<keyword evidence="1" id="KW-0175">Coiled coil</keyword>
<gene>
    <name evidence="2" type="ORF">Asulf_00401</name>
</gene>
<dbReference type="STRING" id="387631.Asulf_00401"/>